<keyword evidence="2" id="KW-1133">Transmembrane helix</keyword>
<dbReference type="RefSeq" id="WP_184399165.1">
    <property type="nucleotide sequence ID" value="NZ_BAAAJD010000089.1"/>
</dbReference>
<gene>
    <name evidence="3" type="ORF">HDA36_006103</name>
</gene>
<comment type="caution">
    <text evidence="3">The sequence shown here is derived from an EMBL/GenBank/DDBJ whole genome shotgun (WGS) entry which is preliminary data.</text>
</comment>
<sequence>MARHSAERDGDGPRGRGGGWLPLGVALGAIALLTAGWPAVDAAVADAVPVPPGRPVQVGAGHVPPASIELGPGWSLHEGQSRDGENYLFARGPVELRLSTVGPATPATPDRLWDGLRRTVRVDDPTARLGEPQPITSAHGAEGRTGPMRGDTASGSAAVFRSPGGEVAVQLVLAAGPGTPADRLAEAEQVFDTVAFGENGEGAS</sequence>
<feature type="transmembrane region" description="Helical" evidence="2">
    <location>
        <begin position="20"/>
        <end position="40"/>
    </location>
</feature>
<evidence type="ECO:0000256" key="1">
    <source>
        <dbReference type="SAM" id="MobiDB-lite"/>
    </source>
</evidence>
<evidence type="ECO:0000313" key="4">
    <source>
        <dbReference type="Proteomes" id="UP000572635"/>
    </source>
</evidence>
<protein>
    <submittedName>
        <fullName evidence="3">Uncharacterized protein</fullName>
    </submittedName>
</protein>
<keyword evidence="4" id="KW-1185">Reference proteome</keyword>
<keyword evidence="2" id="KW-0812">Transmembrane</keyword>
<feature type="region of interest" description="Disordered" evidence="1">
    <location>
        <begin position="126"/>
        <end position="155"/>
    </location>
</feature>
<proteinExistence type="predicted"/>
<dbReference type="Proteomes" id="UP000572635">
    <property type="component" value="Unassembled WGS sequence"/>
</dbReference>
<evidence type="ECO:0000313" key="3">
    <source>
        <dbReference type="EMBL" id="MBB5435955.1"/>
    </source>
</evidence>
<accession>A0A7W8VH96</accession>
<dbReference type="AlphaFoldDB" id="A0A7W8VH96"/>
<keyword evidence="2" id="KW-0472">Membrane</keyword>
<evidence type="ECO:0000256" key="2">
    <source>
        <dbReference type="SAM" id="Phobius"/>
    </source>
</evidence>
<reference evidence="3 4" key="1">
    <citation type="submission" date="2020-08" db="EMBL/GenBank/DDBJ databases">
        <title>Sequencing the genomes of 1000 actinobacteria strains.</title>
        <authorList>
            <person name="Klenk H.-P."/>
        </authorList>
    </citation>
    <scope>NUCLEOTIDE SEQUENCE [LARGE SCALE GENOMIC DNA]</scope>
    <source>
        <strain evidence="3 4">DSM 44551</strain>
    </source>
</reference>
<organism evidence="3 4">
    <name type="scientific">Nocardiopsis composta</name>
    <dbReference type="NCBI Taxonomy" id="157465"/>
    <lineage>
        <taxon>Bacteria</taxon>
        <taxon>Bacillati</taxon>
        <taxon>Actinomycetota</taxon>
        <taxon>Actinomycetes</taxon>
        <taxon>Streptosporangiales</taxon>
        <taxon>Nocardiopsidaceae</taxon>
        <taxon>Nocardiopsis</taxon>
    </lineage>
</organism>
<name>A0A7W8VH96_9ACTN</name>
<dbReference type="EMBL" id="JACHDB010000002">
    <property type="protein sequence ID" value="MBB5435955.1"/>
    <property type="molecule type" value="Genomic_DNA"/>
</dbReference>